<dbReference type="InterPro" id="IPR011006">
    <property type="entry name" value="CheY-like_superfamily"/>
</dbReference>
<evidence type="ECO:0000256" key="2">
    <source>
        <dbReference type="PROSITE-ProRule" id="PRU00169"/>
    </source>
</evidence>
<dbReference type="SMART" id="SM00267">
    <property type="entry name" value="GGDEF"/>
    <property type="match status" value="1"/>
</dbReference>
<dbReference type="SUPFAM" id="SSF141868">
    <property type="entry name" value="EAL domain-like"/>
    <property type="match status" value="1"/>
</dbReference>
<feature type="domain" description="Response regulatory" evidence="3">
    <location>
        <begin position="2"/>
        <end position="119"/>
    </location>
</feature>
<comment type="cofactor">
    <cofactor evidence="1">
        <name>Mg(2+)</name>
        <dbReference type="ChEBI" id="CHEBI:18420"/>
    </cofactor>
</comment>
<reference evidence="6 7" key="2">
    <citation type="journal article" date="2022" name="Mar. Drugs">
        <title>Bioassay-Guided Fractionation Leads to the Detection of Cholic Acid Generated by the Rare Thalassomonas sp.</title>
        <authorList>
            <person name="Pheiffer F."/>
            <person name="Schneider Y.K."/>
            <person name="Hansen E.H."/>
            <person name="Andersen J.H."/>
            <person name="Isaksson J."/>
            <person name="Busche T."/>
            <person name="R C."/>
            <person name="Kalinowski J."/>
            <person name="Zyl L.V."/>
            <person name="Trindade M."/>
        </authorList>
    </citation>
    <scope>NUCLEOTIDE SEQUENCE [LARGE SCALE GENOMIC DNA]</scope>
    <source>
        <strain evidence="6 7">XOM25</strain>
    </source>
</reference>
<dbReference type="InterPro" id="IPR052155">
    <property type="entry name" value="Biofilm_reg_signaling"/>
</dbReference>
<evidence type="ECO:0000313" key="6">
    <source>
        <dbReference type="EMBL" id="WDE07559.1"/>
    </source>
</evidence>
<dbReference type="PROSITE" id="PS50110">
    <property type="entry name" value="RESPONSE_REGULATORY"/>
    <property type="match status" value="1"/>
</dbReference>
<dbReference type="InterPro" id="IPR001789">
    <property type="entry name" value="Sig_transdc_resp-reg_receiver"/>
</dbReference>
<accession>A0AAF0CCS3</accession>
<dbReference type="Proteomes" id="UP000032352">
    <property type="component" value="Chromosome"/>
</dbReference>
<feature type="modified residue" description="4-aspartylphosphate" evidence="2">
    <location>
        <position position="52"/>
    </location>
</feature>
<dbReference type="Gene3D" id="3.20.20.450">
    <property type="entry name" value="EAL domain"/>
    <property type="match status" value="1"/>
</dbReference>
<dbReference type="InterPro" id="IPR000160">
    <property type="entry name" value="GGDEF_dom"/>
</dbReference>
<dbReference type="PANTHER" id="PTHR44757">
    <property type="entry name" value="DIGUANYLATE CYCLASE DGCP"/>
    <property type="match status" value="1"/>
</dbReference>
<evidence type="ECO:0000259" key="4">
    <source>
        <dbReference type="PROSITE" id="PS50883"/>
    </source>
</evidence>
<dbReference type="SUPFAM" id="SSF52172">
    <property type="entry name" value="CheY-like"/>
    <property type="match status" value="1"/>
</dbReference>
<dbReference type="SMART" id="SM00448">
    <property type="entry name" value="REC"/>
    <property type="match status" value="1"/>
</dbReference>
<feature type="domain" description="GGDEF" evidence="5">
    <location>
        <begin position="170"/>
        <end position="303"/>
    </location>
</feature>
<dbReference type="InterPro" id="IPR001633">
    <property type="entry name" value="EAL_dom"/>
</dbReference>
<dbReference type="NCBIfam" id="TIGR00254">
    <property type="entry name" value="GGDEF"/>
    <property type="match status" value="1"/>
</dbReference>
<dbReference type="FunFam" id="3.30.70.270:FF:000001">
    <property type="entry name" value="Diguanylate cyclase domain protein"/>
    <property type="match status" value="1"/>
</dbReference>
<dbReference type="InterPro" id="IPR029787">
    <property type="entry name" value="Nucleotide_cyclase"/>
</dbReference>
<dbReference type="Pfam" id="PF00072">
    <property type="entry name" value="Response_reg"/>
    <property type="match status" value="1"/>
</dbReference>
<keyword evidence="7" id="KW-1185">Reference proteome</keyword>
<dbReference type="CDD" id="cd01949">
    <property type="entry name" value="GGDEF"/>
    <property type="match status" value="1"/>
</dbReference>
<dbReference type="InterPro" id="IPR043128">
    <property type="entry name" value="Rev_trsase/Diguanyl_cyclase"/>
</dbReference>
<dbReference type="PROSITE" id="PS50887">
    <property type="entry name" value="GGDEF"/>
    <property type="match status" value="1"/>
</dbReference>
<dbReference type="GO" id="GO:0003824">
    <property type="term" value="F:catalytic activity"/>
    <property type="evidence" value="ECO:0007669"/>
    <property type="project" value="UniProtKB-ARBA"/>
</dbReference>
<evidence type="ECO:0000259" key="3">
    <source>
        <dbReference type="PROSITE" id="PS50110"/>
    </source>
</evidence>
<sequence length="570" mass="64686">MDVLIVDDDYFDRQHIKRILNRGTTCVIDEAETVDEGLEKIRRQFYDVILLDYSLPQRNGIELLLELKGESFINPIAIVMMSNSEDELLALNCIKAGAQDFISKTEITPFRLHRAIINAQTRFTLEQQLYQSYQDAKKLSEHDSLTGLANRFRFDEALKVDLKACRRRNSLLALILIDLDHFKFINDQYGHDTGDQLLIKVVNRIHTCLRGNELFSRLGGDEFAITLPNMTNVTEASLVAKRILKVLVKPFTIDNETIKTGASIGISIYPSNGSSAKELFKNADIAMYRAKGLGRNQLSFFEKEMQRQFLFNYEIEQKLAVALEKNEFTLLYQPIINPESSNMIGVESLIRWESGSEILSPEQFIPVAEKSRLINGIGRWVIAKAIKQLGDWDESSEQPISMSINLSPVQLSDSKLLQCIEDNLAQYNILPERIEFELTETALLADVAQSSIIIQAISDLGCRIALDDFGTGFSSLSHLMKYPIDTVKIDKSLLLNETGTSPNKRLLNGLVFMIRSLGLQTVLEGVELKKHVELSRELAVNRIQGYYFERPISAHEFSRKYLTTSDMPLM</sequence>
<keyword evidence="2" id="KW-0597">Phosphoprotein</keyword>
<dbReference type="Pfam" id="PF00990">
    <property type="entry name" value="GGDEF"/>
    <property type="match status" value="1"/>
</dbReference>
<gene>
    <name evidence="6" type="ORF">SG34_012125</name>
</gene>
<dbReference type="RefSeq" id="WP_044836838.1">
    <property type="nucleotide sequence ID" value="NZ_CP059733.1"/>
</dbReference>
<dbReference type="Gene3D" id="3.30.70.270">
    <property type="match status" value="1"/>
</dbReference>
<evidence type="ECO:0000313" key="7">
    <source>
        <dbReference type="Proteomes" id="UP000032352"/>
    </source>
</evidence>
<dbReference type="GO" id="GO:0000160">
    <property type="term" value="P:phosphorelay signal transduction system"/>
    <property type="evidence" value="ECO:0007669"/>
    <property type="project" value="InterPro"/>
</dbReference>
<organism evidence="6 7">
    <name type="scientific">Thalassomonas viridans</name>
    <dbReference type="NCBI Taxonomy" id="137584"/>
    <lineage>
        <taxon>Bacteria</taxon>
        <taxon>Pseudomonadati</taxon>
        <taxon>Pseudomonadota</taxon>
        <taxon>Gammaproteobacteria</taxon>
        <taxon>Alteromonadales</taxon>
        <taxon>Colwelliaceae</taxon>
        <taxon>Thalassomonas</taxon>
    </lineage>
</organism>
<dbReference type="SMART" id="SM00052">
    <property type="entry name" value="EAL"/>
    <property type="match status" value="1"/>
</dbReference>
<dbReference type="CDD" id="cd00156">
    <property type="entry name" value="REC"/>
    <property type="match status" value="1"/>
</dbReference>
<dbReference type="PANTHER" id="PTHR44757:SF2">
    <property type="entry name" value="BIOFILM ARCHITECTURE MAINTENANCE PROTEIN MBAA"/>
    <property type="match status" value="1"/>
</dbReference>
<dbReference type="PROSITE" id="PS50883">
    <property type="entry name" value="EAL"/>
    <property type="match status" value="1"/>
</dbReference>
<dbReference type="AlphaFoldDB" id="A0AAF0CCS3"/>
<dbReference type="CDD" id="cd01948">
    <property type="entry name" value="EAL"/>
    <property type="match status" value="1"/>
</dbReference>
<evidence type="ECO:0000259" key="5">
    <source>
        <dbReference type="PROSITE" id="PS50887"/>
    </source>
</evidence>
<dbReference type="Pfam" id="PF00563">
    <property type="entry name" value="EAL"/>
    <property type="match status" value="1"/>
</dbReference>
<dbReference type="KEGG" id="tvd:SG34_012125"/>
<dbReference type="Gene3D" id="3.40.50.2300">
    <property type="match status" value="1"/>
</dbReference>
<evidence type="ECO:0000256" key="1">
    <source>
        <dbReference type="ARBA" id="ARBA00001946"/>
    </source>
</evidence>
<reference evidence="6 7" key="1">
    <citation type="journal article" date="2015" name="Genome Announc.">
        <title>Draft Genome Sequences of Marine Isolates of Thalassomonas viridans and Thalassomonas actiniarum.</title>
        <authorList>
            <person name="Olonade I."/>
            <person name="van Zyl L.J."/>
            <person name="Trindade M."/>
        </authorList>
    </citation>
    <scope>NUCLEOTIDE SEQUENCE [LARGE SCALE GENOMIC DNA]</scope>
    <source>
        <strain evidence="6 7">XOM25</strain>
    </source>
</reference>
<protein>
    <submittedName>
        <fullName evidence="6">EAL domain-containing protein</fullName>
    </submittedName>
</protein>
<dbReference type="EMBL" id="CP059733">
    <property type="protein sequence ID" value="WDE07559.1"/>
    <property type="molecule type" value="Genomic_DNA"/>
</dbReference>
<name>A0AAF0CCS3_9GAMM</name>
<dbReference type="SUPFAM" id="SSF55073">
    <property type="entry name" value="Nucleotide cyclase"/>
    <property type="match status" value="1"/>
</dbReference>
<feature type="domain" description="EAL" evidence="4">
    <location>
        <begin position="312"/>
        <end position="565"/>
    </location>
</feature>
<dbReference type="InterPro" id="IPR035919">
    <property type="entry name" value="EAL_sf"/>
</dbReference>
<proteinExistence type="predicted"/>